<comment type="catalytic activity">
    <reaction evidence="1">
        <text>N-terminal L-alanyl-[ribosomal protein bS18] + acetyl-CoA = N-terminal N(alpha)-acetyl-L-alanyl-[ribosomal protein bS18] + CoA + H(+)</text>
        <dbReference type="Rhea" id="RHEA:43756"/>
        <dbReference type="Rhea" id="RHEA-COMP:10676"/>
        <dbReference type="Rhea" id="RHEA-COMP:10677"/>
        <dbReference type="ChEBI" id="CHEBI:15378"/>
        <dbReference type="ChEBI" id="CHEBI:57287"/>
        <dbReference type="ChEBI" id="CHEBI:57288"/>
        <dbReference type="ChEBI" id="CHEBI:64718"/>
        <dbReference type="ChEBI" id="CHEBI:83683"/>
        <dbReference type="EC" id="2.3.1.266"/>
    </reaction>
</comment>
<proteinExistence type="inferred from homology"/>
<dbReference type="SUPFAM" id="SSF55729">
    <property type="entry name" value="Acyl-CoA N-acyltransferases (Nat)"/>
    <property type="match status" value="1"/>
</dbReference>
<dbReference type="GO" id="GO:0005737">
    <property type="term" value="C:cytoplasm"/>
    <property type="evidence" value="ECO:0007669"/>
    <property type="project" value="UniProtKB-SubCell"/>
</dbReference>
<dbReference type="GO" id="GO:0008999">
    <property type="term" value="F:protein-N-terminal-alanine acetyltransferase activity"/>
    <property type="evidence" value="ECO:0007669"/>
    <property type="project" value="UniProtKB-EC"/>
</dbReference>
<dbReference type="InterPro" id="IPR006464">
    <property type="entry name" value="AcTrfase_RimI/Ard1"/>
</dbReference>
<dbReference type="InterPro" id="IPR050276">
    <property type="entry name" value="MshD_Acetyltransferase"/>
</dbReference>
<organism evidence="3 4">
    <name type="scientific">Planococcus antarcticus DSM 14505</name>
    <dbReference type="NCBI Taxonomy" id="1185653"/>
    <lineage>
        <taxon>Bacteria</taxon>
        <taxon>Bacillati</taxon>
        <taxon>Bacillota</taxon>
        <taxon>Bacilli</taxon>
        <taxon>Bacillales</taxon>
        <taxon>Caryophanaceae</taxon>
        <taxon>Planococcus</taxon>
    </lineage>
</organism>
<dbReference type="Proteomes" id="UP000004725">
    <property type="component" value="Unassembled WGS sequence"/>
</dbReference>
<dbReference type="NCBIfam" id="TIGR01575">
    <property type="entry name" value="rimI"/>
    <property type="match status" value="1"/>
</dbReference>
<sequence>MNEAVRYRKMTTADIEEVYEIESLSFTLAWTKDAFYHEMTSNEHAYYVIAETDEGIVGYCGMWLVMDEAHVTNIAIHPDQRGKKLGGGLMQATIDTAKAHGAVLMTLEARVSNIVAQNLYRKLGFKNGGIRKRYYTDNYEDAIVMWVNFDE</sequence>
<dbReference type="AlphaFoldDB" id="A0AA87LPU3"/>
<dbReference type="RefSeq" id="WP_006831526.1">
    <property type="nucleotide sequence ID" value="NZ_AJYB01000092.1"/>
</dbReference>
<feature type="domain" description="N-acetyltransferase" evidence="2">
    <location>
        <begin position="5"/>
        <end position="150"/>
    </location>
</feature>
<evidence type="ECO:0000256" key="1">
    <source>
        <dbReference type="RuleBase" id="RU363094"/>
    </source>
</evidence>
<dbReference type="InterPro" id="IPR016181">
    <property type="entry name" value="Acyl_CoA_acyltransferase"/>
</dbReference>
<comment type="similarity">
    <text evidence="1">Belongs to the acetyltransferase family. RimI subfamily.</text>
</comment>
<keyword evidence="1" id="KW-0963">Cytoplasm</keyword>
<evidence type="ECO:0000313" key="4">
    <source>
        <dbReference type="Proteomes" id="UP000004725"/>
    </source>
</evidence>
<dbReference type="EC" id="2.3.1.266" evidence="1"/>
<comment type="function">
    <text evidence="1">Acetylates the N-terminal alanine of ribosomal protein bS18.</text>
</comment>
<evidence type="ECO:0000313" key="3">
    <source>
        <dbReference type="EMBL" id="EIM05096.1"/>
    </source>
</evidence>
<protein>
    <recommendedName>
        <fullName evidence="1">[Ribosomal protein bS18]-alanine N-acetyltransferase</fullName>
        <ecNumber evidence="1">2.3.1.266</ecNumber>
    </recommendedName>
</protein>
<dbReference type="Gene3D" id="3.40.630.30">
    <property type="match status" value="1"/>
</dbReference>
<dbReference type="PANTHER" id="PTHR43617:SF20">
    <property type="entry name" value="N-ALPHA-ACETYLTRANSFERASE RIMI"/>
    <property type="match status" value="1"/>
</dbReference>
<evidence type="ECO:0000259" key="2">
    <source>
        <dbReference type="PROSITE" id="PS51186"/>
    </source>
</evidence>
<dbReference type="Pfam" id="PF00583">
    <property type="entry name" value="Acetyltransf_1"/>
    <property type="match status" value="1"/>
</dbReference>
<accession>A0AA87LPU3</accession>
<dbReference type="InterPro" id="IPR000182">
    <property type="entry name" value="GNAT_dom"/>
</dbReference>
<dbReference type="PROSITE" id="PS51186">
    <property type="entry name" value="GNAT"/>
    <property type="match status" value="1"/>
</dbReference>
<name>A0AA87LPU3_9BACL</name>
<dbReference type="CDD" id="cd04301">
    <property type="entry name" value="NAT_SF"/>
    <property type="match status" value="1"/>
</dbReference>
<gene>
    <name evidence="3" type="ORF">A1A1_17935</name>
</gene>
<reference evidence="3 4" key="1">
    <citation type="journal article" date="2012" name="J. Bacteriol.">
        <title>Genome Sequence of the Antarctic Psychrophile Bacterium Planococcus antarcticus DSM 14505.</title>
        <authorList>
            <person name="Margolles A."/>
            <person name="Gueimonde M."/>
            <person name="Sanchez B."/>
        </authorList>
    </citation>
    <scope>NUCLEOTIDE SEQUENCE [LARGE SCALE GENOMIC DNA]</scope>
    <source>
        <strain evidence="3 4">DSM 14505</strain>
    </source>
</reference>
<dbReference type="PANTHER" id="PTHR43617">
    <property type="entry name" value="L-AMINO ACID N-ACETYLTRANSFERASE"/>
    <property type="match status" value="1"/>
</dbReference>
<dbReference type="EMBL" id="AJYB01000092">
    <property type="protein sequence ID" value="EIM05096.1"/>
    <property type="molecule type" value="Genomic_DNA"/>
</dbReference>
<comment type="caution">
    <text evidence="3">The sequence shown here is derived from an EMBL/GenBank/DDBJ whole genome shotgun (WGS) entry which is preliminary data.</text>
</comment>
<comment type="subcellular location">
    <subcellularLocation>
        <location evidence="1">Cytoplasm</location>
    </subcellularLocation>
</comment>